<gene>
    <name evidence="1" type="ORF">F3B98_13080</name>
    <name evidence="2" type="ORF">PO382_14720</name>
</gene>
<reference evidence="2" key="2">
    <citation type="submission" date="2022-10" db="EMBL/GenBank/DDBJ databases">
        <title>Human gut microbiome strain richness.</title>
        <authorList>
            <person name="Chen-Liaw A."/>
        </authorList>
    </citation>
    <scope>NUCLEOTIDE SEQUENCE</scope>
    <source>
        <strain evidence="2">BSD2780120875st1_E1_BSD2780120875_150330</strain>
    </source>
</reference>
<dbReference type="EMBL" id="VWFO01000014">
    <property type="protein sequence ID" value="KAA4663944.1"/>
    <property type="molecule type" value="Genomic_DNA"/>
</dbReference>
<organism evidence="1 3">
    <name type="scientific">Bacteroides ovatus</name>
    <dbReference type="NCBI Taxonomy" id="28116"/>
    <lineage>
        <taxon>Bacteria</taxon>
        <taxon>Pseudomonadati</taxon>
        <taxon>Bacteroidota</taxon>
        <taxon>Bacteroidia</taxon>
        <taxon>Bacteroidales</taxon>
        <taxon>Bacteroidaceae</taxon>
        <taxon>Bacteroides</taxon>
    </lineage>
</organism>
<dbReference type="EMBL" id="JAQNZF010000018">
    <property type="protein sequence ID" value="MDC2743475.1"/>
    <property type="molecule type" value="Genomic_DNA"/>
</dbReference>
<comment type="caution">
    <text evidence="1">The sequence shown here is derived from an EMBL/GenBank/DDBJ whole genome shotgun (WGS) entry which is preliminary data.</text>
</comment>
<dbReference type="Proteomes" id="UP001219389">
    <property type="component" value="Unassembled WGS sequence"/>
</dbReference>
<proteinExistence type="predicted"/>
<dbReference type="AlphaFoldDB" id="A0A139KNF0"/>
<evidence type="ECO:0000313" key="3">
    <source>
        <dbReference type="Proteomes" id="UP000435985"/>
    </source>
</evidence>
<sequence>MVIEFEKEYLSELYYEGKCNDKKHRFQPQVIRNYVKRIVTLAEALNVEALYPLNSLNYEVLTGSKKDISSIRIDKQYRLEFKISTTDSEPIITICSIIDITNHYK</sequence>
<protein>
    <submittedName>
        <fullName evidence="1">Addiction module killer protein</fullName>
    </submittedName>
    <submittedName>
        <fullName evidence="2">Type II toxin-antitoxin system RelE/ParE family toxin</fullName>
    </submittedName>
</protein>
<dbReference type="RefSeq" id="WP_004308987.1">
    <property type="nucleotide sequence ID" value="NZ_CP081917.1"/>
</dbReference>
<dbReference type="InterPro" id="IPR035093">
    <property type="entry name" value="RelE/ParE_toxin_dom_sf"/>
</dbReference>
<evidence type="ECO:0000313" key="1">
    <source>
        <dbReference type="EMBL" id="KAA4663944.1"/>
    </source>
</evidence>
<dbReference type="Gene3D" id="3.30.2310.20">
    <property type="entry name" value="RelE-like"/>
    <property type="match status" value="1"/>
</dbReference>
<dbReference type="SUPFAM" id="SSF143011">
    <property type="entry name" value="RelE-like"/>
    <property type="match status" value="1"/>
</dbReference>
<reference evidence="1 3" key="1">
    <citation type="journal article" date="2019" name="Nat. Med.">
        <title>A library of human gut bacterial isolates paired with longitudinal multiomics data enables mechanistic microbiome research.</title>
        <authorList>
            <person name="Poyet M."/>
            <person name="Groussin M."/>
            <person name="Gibbons S.M."/>
            <person name="Avila-Pacheco J."/>
            <person name="Jiang X."/>
            <person name="Kearney S.M."/>
            <person name="Perrotta A.R."/>
            <person name="Berdy B."/>
            <person name="Zhao S."/>
            <person name="Lieberman T.D."/>
            <person name="Swanson P.K."/>
            <person name="Smith M."/>
            <person name="Roesemann S."/>
            <person name="Alexander J.E."/>
            <person name="Rich S.A."/>
            <person name="Livny J."/>
            <person name="Vlamakis H."/>
            <person name="Clish C."/>
            <person name="Bullock K."/>
            <person name="Deik A."/>
            <person name="Scott J."/>
            <person name="Pierce K.A."/>
            <person name="Xavier R.J."/>
            <person name="Alm E.J."/>
        </authorList>
    </citation>
    <scope>NUCLEOTIDE SEQUENCE [LARGE SCALE GENOMIC DNA]</scope>
    <source>
        <strain evidence="1 3">BIOML-A14</strain>
    </source>
</reference>
<evidence type="ECO:0000313" key="2">
    <source>
        <dbReference type="EMBL" id="MDC2743475.1"/>
    </source>
</evidence>
<dbReference type="InterPro" id="IPR007711">
    <property type="entry name" value="HigB-1"/>
</dbReference>
<dbReference type="Proteomes" id="UP000435985">
    <property type="component" value="Unassembled WGS sequence"/>
</dbReference>
<name>A0A139KNF0_BACOV</name>
<dbReference type="GeneID" id="69481176"/>
<dbReference type="Pfam" id="PF05015">
    <property type="entry name" value="HigB-like_toxin"/>
    <property type="match status" value="1"/>
</dbReference>
<accession>A0A139KNF0</accession>